<proteinExistence type="predicted"/>
<gene>
    <name evidence="1" type="ORF">C2R22_12390</name>
</gene>
<accession>A0A2I8VK80</accession>
<organism evidence="1 2">
    <name type="scientific">Salinigranum rubrum</name>
    <dbReference type="NCBI Taxonomy" id="755307"/>
    <lineage>
        <taxon>Archaea</taxon>
        <taxon>Methanobacteriati</taxon>
        <taxon>Methanobacteriota</taxon>
        <taxon>Stenosarchaea group</taxon>
        <taxon>Halobacteria</taxon>
        <taxon>Halobacteriales</taxon>
        <taxon>Haloferacaceae</taxon>
        <taxon>Salinigranum</taxon>
    </lineage>
</organism>
<evidence type="ECO:0008006" key="3">
    <source>
        <dbReference type="Google" id="ProtNLM"/>
    </source>
</evidence>
<dbReference type="AlphaFoldDB" id="A0A2I8VK80"/>
<evidence type="ECO:0000313" key="1">
    <source>
        <dbReference type="EMBL" id="AUV82340.1"/>
    </source>
</evidence>
<dbReference type="RefSeq" id="WP_103426029.1">
    <property type="nucleotide sequence ID" value="NZ_CP026309.1"/>
</dbReference>
<sequence>MASDGTRSPLERLRAYYDHEELTCPACGYEDDDGSWESETNGREVHYYHECPCCGSVREHTLDVLTE</sequence>
<keyword evidence="2" id="KW-1185">Reference proteome</keyword>
<dbReference type="NCBIfam" id="NF041911">
    <property type="entry name" value="HVO_0649"/>
    <property type="match status" value="1"/>
</dbReference>
<name>A0A2I8VK80_9EURY</name>
<reference evidence="1 2" key="1">
    <citation type="submission" date="2018-01" db="EMBL/GenBank/DDBJ databases">
        <title>Complete genome sequence of Salinigranum rubrum GX10T, an extremely halophilic archaeon isolated from a marine solar saltern.</title>
        <authorList>
            <person name="Han S."/>
        </authorList>
    </citation>
    <scope>NUCLEOTIDE SEQUENCE [LARGE SCALE GENOMIC DNA]</scope>
    <source>
        <strain evidence="1 2">GX10</strain>
    </source>
</reference>
<dbReference type="Proteomes" id="UP000236584">
    <property type="component" value="Chromosome"/>
</dbReference>
<evidence type="ECO:0000313" key="2">
    <source>
        <dbReference type="Proteomes" id="UP000236584"/>
    </source>
</evidence>
<protein>
    <recommendedName>
        <fullName evidence="3">Small CPxCG-related zinc finger protein</fullName>
    </recommendedName>
</protein>
<dbReference type="EMBL" id="CP026309">
    <property type="protein sequence ID" value="AUV82340.1"/>
    <property type="molecule type" value="Genomic_DNA"/>
</dbReference>
<dbReference type="OrthoDB" id="165303at2157"/>
<dbReference type="InterPro" id="IPR049696">
    <property type="entry name" value="HVO_0649-like"/>
</dbReference>
<dbReference type="KEGG" id="srub:C2R22_12390"/>
<dbReference type="GeneID" id="35592903"/>